<dbReference type="GO" id="GO:0070042">
    <property type="term" value="F:rRNA (uridine-N3-)-methyltransferase activity"/>
    <property type="evidence" value="ECO:0007669"/>
    <property type="project" value="TreeGrafter"/>
</dbReference>
<dbReference type="Pfam" id="PF04452">
    <property type="entry name" value="Methyltrans_RNA"/>
    <property type="match status" value="1"/>
</dbReference>
<protein>
    <recommendedName>
        <fullName evidence="10">Ribosomal RNA small subunit methyltransferase E</fullName>
        <ecNumber evidence="10">2.1.1.193</ecNumber>
    </recommendedName>
</protein>
<evidence type="ECO:0000256" key="10">
    <source>
        <dbReference type="PIRNR" id="PIRNR015601"/>
    </source>
</evidence>
<keyword evidence="7 10" id="KW-0949">S-adenosyl-L-methionine</keyword>
<feature type="domain" description="Ribosomal RNA small subunit methyltransferase E PUA-like" evidence="12">
    <location>
        <begin position="19"/>
        <end position="64"/>
    </location>
</feature>
<evidence type="ECO:0000259" key="11">
    <source>
        <dbReference type="Pfam" id="PF04452"/>
    </source>
</evidence>
<evidence type="ECO:0000256" key="2">
    <source>
        <dbReference type="ARBA" id="ARBA00005528"/>
    </source>
</evidence>
<dbReference type="SUPFAM" id="SSF88697">
    <property type="entry name" value="PUA domain-like"/>
    <property type="match status" value="1"/>
</dbReference>
<dbReference type="InterPro" id="IPR029026">
    <property type="entry name" value="tRNA_m1G_MTases_N"/>
</dbReference>
<comment type="catalytic activity">
    <reaction evidence="9 10">
        <text>uridine(1498) in 16S rRNA + S-adenosyl-L-methionine = N(3)-methyluridine(1498) in 16S rRNA + S-adenosyl-L-homocysteine + H(+)</text>
        <dbReference type="Rhea" id="RHEA:42920"/>
        <dbReference type="Rhea" id="RHEA-COMP:10283"/>
        <dbReference type="Rhea" id="RHEA-COMP:10284"/>
        <dbReference type="ChEBI" id="CHEBI:15378"/>
        <dbReference type="ChEBI" id="CHEBI:57856"/>
        <dbReference type="ChEBI" id="CHEBI:59789"/>
        <dbReference type="ChEBI" id="CHEBI:65315"/>
        <dbReference type="ChEBI" id="CHEBI:74502"/>
        <dbReference type="EC" id="2.1.1.193"/>
    </reaction>
</comment>
<comment type="similarity">
    <text evidence="2 10">Belongs to the RNA methyltransferase RsmE family.</text>
</comment>
<dbReference type="AlphaFoldDB" id="A0A0C1QSB9"/>
<evidence type="ECO:0000256" key="1">
    <source>
        <dbReference type="ARBA" id="ARBA00004496"/>
    </source>
</evidence>
<dbReference type="Proteomes" id="UP000031433">
    <property type="component" value="Unassembled WGS sequence"/>
</dbReference>
<evidence type="ECO:0000256" key="3">
    <source>
        <dbReference type="ARBA" id="ARBA00022490"/>
    </source>
</evidence>
<evidence type="ECO:0000256" key="8">
    <source>
        <dbReference type="ARBA" id="ARBA00025699"/>
    </source>
</evidence>
<reference evidence="13 14" key="1">
    <citation type="submission" date="2015-01" db="EMBL/GenBank/DDBJ databases">
        <title>Genome sequence of the anaerobic bacterium Geobacter soli GSS01, a dissimilatory Fe(III) reducer from soil.</title>
        <authorList>
            <person name="Yang G."/>
            <person name="Zhou S."/>
        </authorList>
    </citation>
    <scope>NUCLEOTIDE SEQUENCE [LARGE SCALE GENOMIC DNA]</scope>
    <source>
        <strain evidence="13 14">GSS01</strain>
    </source>
</reference>
<dbReference type="NCBIfam" id="NF008692">
    <property type="entry name" value="PRK11713.1-5"/>
    <property type="match status" value="1"/>
</dbReference>
<evidence type="ECO:0000256" key="9">
    <source>
        <dbReference type="ARBA" id="ARBA00047944"/>
    </source>
</evidence>
<evidence type="ECO:0000313" key="14">
    <source>
        <dbReference type="Proteomes" id="UP000031433"/>
    </source>
</evidence>
<comment type="function">
    <text evidence="8 10">Specifically methylates the N3 position of the uracil ring of uridine 1498 (m3U1498) in 16S rRNA. Acts on the fully assembled 30S ribosomal subunit.</text>
</comment>
<keyword evidence="4 10" id="KW-0698">rRNA processing</keyword>
<dbReference type="EMBL" id="JXBL01000001">
    <property type="protein sequence ID" value="KIE41146.1"/>
    <property type="molecule type" value="Genomic_DNA"/>
</dbReference>
<comment type="subcellular location">
    <subcellularLocation>
        <location evidence="1 10">Cytoplasm</location>
    </subcellularLocation>
</comment>
<organism evidence="13 14">
    <name type="scientific">Geobacter soli</name>
    <dbReference type="NCBI Taxonomy" id="1510391"/>
    <lineage>
        <taxon>Bacteria</taxon>
        <taxon>Pseudomonadati</taxon>
        <taxon>Thermodesulfobacteriota</taxon>
        <taxon>Desulfuromonadia</taxon>
        <taxon>Geobacterales</taxon>
        <taxon>Geobacteraceae</taxon>
        <taxon>Geobacter</taxon>
    </lineage>
</organism>
<dbReference type="InterPro" id="IPR015947">
    <property type="entry name" value="PUA-like_sf"/>
</dbReference>
<dbReference type="Pfam" id="PF20260">
    <property type="entry name" value="PUA_4"/>
    <property type="match status" value="1"/>
</dbReference>
<dbReference type="RefSeq" id="WP_039648048.1">
    <property type="nucleotide sequence ID" value="NZ_JXBL01000001.1"/>
</dbReference>
<keyword evidence="5 10" id="KW-0489">Methyltransferase</keyword>
<dbReference type="CDD" id="cd18084">
    <property type="entry name" value="RsmE-like"/>
    <property type="match status" value="1"/>
</dbReference>
<dbReference type="InterPro" id="IPR006700">
    <property type="entry name" value="RsmE"/>
</dbReference>
<evidence type="ECO:0000256" key="6">
    <source>
        <dbReference type="ARBA" id="ARBA00022679"/>
    </source>
</evidence>
<keyword evidence="3 10" id="KW-0963">Cytoplasm</keyword>
<dbReference type="SUPFAM" id="SSF75217">
    <property type="entry name" value="alpha/beta knot"/>
    <property type="match status" value="1"/>
</dbReference>
<dbReference type="NCBIfam" id="TIGR00046">
    <property type="entry name" value="RsmE family RNA methyltransferase"/>
    <property type="match status" value="1"/>
</dbReference>
<feature type="domain" description="Ribosomal RNA small subunit methyltransferase E methyltransferase" evidence="11">
    <location>
        <begin position="77"/>
        <end position="239"/>
    </location>
</feature>
<accession>A0A0C1QSB9</accession>
<keyword evidence="6 10" id="KW-0808">Transferase</keyword>
<dbReference type="NCBIfam" id="NF008709">
    <property type="entry name" value="PRK11713.7-4"/>
    <property type="match status" value="1"/>
</dbReference>
<dbReference type="PANTHER" id="PTHR30027:SF3">
    <property type="entry name" value="16S RRNA (URACIL(1498)-N(3))-METHYLTRANSFERASE"/>
    <property type="match status" value="1"/>
</dbReference>
<comment type="caution">
    <text evidence="13">The sequence shown here is derived from an EMBL/GenBank/DDBJ whole genome shotgun (WGS) entry which is preliminary data.</text>
</comment>
<dbReference type="InterPro" id="IPR046886">
    <property type="entry name" value="RsmE_MTase_dom"/>
</dbReference>
<evidence type="ECO:0000256" key="5">
    <source>
        <dbReference type="ARBA" id="ARBA00022603"/>
    </source>
</evidence>
<evidence type="ECO:0000259" key="12">
    <source>
        <dbReference type="Pfam" id="PF20260"/>
    </source>
</evidence>
<dbReference type="GO" id="GO:0070475">
    <property type="term" value="P:rRNA base methylation"/>
    <property type="evidence" value="ECO:0007669"/>
    <property type="project" value="TreeGrafter"/>
</dbReference>
<proteinExistence type="inferred from homology"/>
<sequence length="260" mass="28411">MRRFIDTDLDLSGKNVVVRGDLFRHMARSLRLKIDTEVILADGKGIECTGVITAVERDSLTVIISERRQVRGDEDGLWLTLCQGLPKGDKMELILQKSTELGVSEVVPFLAERSVPRISPEREQERLRRWQRVTGEAARQAGCPAVPRVQLARGLAEAVRGTDHDLKLLLWEDERTTTLAGVLAATPAPRRIAVVVGPEGGLTAAEAAEAREAGFVPVTLGRRILRTETAGIALVAILQYLYGDLGGQPHPWPAPAQPIP</sequence>
<dbReference type="GO" id="GO:0005737">
    <property type="term" value="C:cytoplasm"/>
    <property type="evidence" value="ECO:0007669"/>
    <property type="project" value="UniProtKB-SubCell"/>
</dbReference>
<gene>
    <name evidence="13" type="ORF">SE37_00095</name>
</gene>
<dbReference type="InterPro" id="IPR046887">
    <property type="entry name" value="RsmE_PUA-like"/>
</dbReference>
<dbReference type="InterPro" id="IPR029028">
    <property type="entry name" value="Alpha/beta_knot_MTases"/>
</dbReference>
<dbReference type="PANTHER" id="PTHR30027">
    <property type="entry name" value="RIBOSOMAL RNA SMALL SUBUNIT METHYLTRANSFERASE E"/>
    <property type="match status" value="1"/>
</dbReference>
<dbReference type="Gene3D" id="3.40.1280.10">
    <property type="match status" value="1"/>
</dbReference>
<evidence type="ECO:0000256" key="4">
    <source>
        <dbReference type="ARBA" id="ARBA00022552"/>
    </source>
</evidence>
<keyword evidence="14" id="KW-1185">Reference proteome</keyword>
<name>A0A0C1QSB9_9BACT</name>
<evidence type="ECO:0000256" key="7">
    <source>
        <dbReference type="ARBA" id="ARBA00022691"/>
    </source>
</evidence>
<dbReference type="PIRSF" id="PIRSF015601">
    <property type="entry name" value="MTase_slr0722"/>
    <property type="match status" value="1"/>
</dbReference>
<dbReference type="EC" id="2.1.1.193" evidence="10"/>
<evidence type="ECO:0000313" key="13">
    <source>
        <dbReference type="EMBL" id="KIE41146.1"/>
    </source>
</evidence>